<gene>
    <name evidence="2" type="ORF">SAMN05660748_2353</name>
</gene>
<dbReference type="AlphaFoldDB" id="A0A285V679"/>
<dbReference type="Proteomes" id="UP000219435">
    <property type="component" value="Unassembled WGS sequence"/>
</dbReference>
<evidence type="ECO:0000313" key="2">
    <source>
        <dbReference type="EMBL" id="SOC49625.1"/>
    </source>
</evidence>
<dbReference type="InterPro" id="IPR045257">
    <property type="entry name" value="E2/Pdx1"/>
</dbReference>
<dbReference type="RefSeq" id="WP_281256802.1">
    <property type="nucleotide sequence ID" value="NZ_OBQI01000003.1"/>
</dbReference>
<accession>A0A285V679</accession>
<dbReference type="Gene3D" id="3.30.559.10">
    <property type="entry name" value="Chloramphenicol acetyltransferase-like domain"/>
    <property type="match status" value="1"/>
</dbReference>
<keyword evidence="2" id="KW-0808">Transferase</keyword>
<evidence type="ECO:0000259" key="1">
    <source>
        <dbReference type="Pfam" id="PF00198"/>
    </source>
</evidence>
<dbReference type="EMBL" id="OBQI01000003">
    <property type="protein sequence ID" value="SOC49625.1"/>
    <property type="molecule type" value="Genomic_DNA"/>
</dbReference>
<sequence>MTRERGVTSRPFPSSRRLVTAAVRAGRRMVPMVGLFQVDLTAARRTLTSTEPPLSLTAYVVACVGRAAAAHPEVHAYRDWRGRLVEHRHVDVQVLVEIQTEQGPFGLVHVIRDADVRGVAEISAEIRAVQAGGSGTGTGRLLDTLAPALGRIPGLYRLMYAVMSRSHRVHAAIGTVQVTALGMYAGGGGFAIAPPTLASLTIVVGGISSRPVDVDGRIEEAELLDLTVSIDHNVVDGAPATRFAADLRRVFQLDGGPDHTTAARGAVPG</sequence>
<dbReference type="GO" id="GO:0045254">
    <property type="term" value="C:pyruvate dehydrogenase complex"/>
    <property type="evidence" value="ECO:0007669"/>
    <property type="project" value="InterPro"/>
</dbReference>
<keyword evidence="3" id="KW-1185">Reference proteome</keyword>
<dbReference type="InterPro" id="IPR023213">
    <property type="entry name" value="CAT-like_dom_sf"/>
</dbReference>
<dbReference type="InterPro" id="IPR001078">
    <property type="entry name" value="2-oxoacid_DH_actylTfrase"/>
</dbReference>
<protein>
    <submittedName>
        <fullName evidence="2">2-oxoacid dehydrogenases acyltransferase (Catalytic domain)</fullName>
    </submittedName>
</protein>
<organism evidence="2 3">
    <name type="scientific">Blastococcus aggregatus</name>
    <dbReference type="NCBI Taxonomy" id="38502"/>
    <lineage>
        <taxon>Bacteria</taxon>
        <taxon>Bacillati</taxon>
        <taxon>Actinomycetota</taxon>
        <taxon>Actinomycetes</taxon>
        <taxon>Geodermatophilales</taxon>
        <taxon>Geodermatophilaceae</taxon>
        <taxon>Blastococcus</taxon>
    </lineage>
</organism>
<dbReference type="Pfam" id="PF00198">
    <property type="entry name" value="2-oxoacid_dh"/>
    <property type="match status" value="2"/>
</dbReference>
<dbReference type="PANTHER" id="PTHR23151">
    <property type="entry name" value="DIHYDROLIPOAMIDE ACETYL/SUCCINYL-TRANSFERASE-RELATED"/>
    <property type="match status" value="1"/>
</dbReference>
<feature type="domain" description="2-oxoacid dehydrogenase acyltransferase catalytic" evidence="1">
    <location>
        <begin position="11"/>
        <end position="130"/>
    </location>
</feature>
<dbReference type="SUPFAM" id="SSF52777">
    <property type="entry name" value="CoA-dependent acyltransferases"/>
    <property type="match status" value="1"/>
</dbReference>
<feature type="domain" description="2-oxoacid dehydrogenase acyltransferase catalytic" evidence="1">
    <location>
        <begin position="174"/>
        <end position="250"/>
    </location>
</feature>
<proteinExistence type="predicted"/>
<keyword evidence="2" id="KW-0012">Acyltransferase</keyword>
<dbReference type="GO" id="GO:0016746">
    <property type="term" value="F:acyltransferase activity"/>
    <property type="evidence" value="ECO:0007669"/>
    <property type="project" value="UniProtKB-KW"/>
</dbReference>
<dbReference type="GO" id="GO:0006086">
    <property type="term" value="P:pyruvate decarboxylation to acetyl-CoA"/>
    <property type="evidence" value="ECO:0007669"/>
    <property type="project" value="InterPro"/>
</dbReference>
<reference evidence="3" key="1">
    <citation type="submission" date="2017-08" db="EMBL/GenBank/DDBJ databases">
        <authorList>
            <person name="Varghese N."/>
            <person name="Submissions S."/>
        </authorList>
    </citation>
    <scope>NUCLEOTIDE SEQUENCE [LARGE SCALE GENOMIC DNA]</scope>
    <source>
        <strain evidence="3">DSM 4725</strain>
    </source>
</reference>
<name>A0A285V679_9ACTN</name>
<evidence type="ECO:0000313" key="3">
    <source>
        <dbReference type="Proteomes" id="UP000219435"/>
    </source>
</evidence>
<dbReference type="PANTHER" id="PTHR23151:SF90">
    <property type="entry name" value="DIHYDROLIPOYLLYSINE-RESIDUE ACETYLTRANSFERASE COMPONENT OF PYRUVATE DEHYDROGENASE COMPLEX, MITOCHONDRIAL-RELATED"/>
    <property type="match status" value="1"/>
</dbReference>